<dbReference type="EMBL" id="BPLQ01002109">
    <property type="protein sequence ID" value="GIX88856.1"/>
    <property type="molecule type" value="Genomic_DNA"/>
</dbReference>
<dbReference type="AlphaFoldDB" id="A0AAV4NZ80"/>
<keyword evidence="3" id="KW-1185">Reference proteome</keyword>
<feature type="region of interest" description="Disordered" evidence="1">
    <location>
        <begin position="45"/>
        <end position="75"/>
    </location>
</feature>
<dbReference type="Proteomes" id="UP001054837">
    <property type="component" value="Unassembled WGS sequence"/>
</dbReference>
<name>A0AAV4NZ80_9ARAC</name>
<sequence>MLEARGSILSTPTPSVCVSRYPEYTSATHRSLFVLEQILYRSHVRDPERQERNRNRRRRRRIQKSSGKPSRISFSTKRKWNRCCFSESRVPRVWIPAETEKSFPSVVQWWSGPGVGHARLARFSMLACTWVGMFSKANQRRM</sequence>
<protein>
    <submittedName>
        <fullName evidence="2">Uncharacterized protein</fullName>
    </submittedName>
</protein>
<accession>A0AAV4NZ80</accession>
<evidence type="ECO:0000313" key="3">
    <source>
        <dbReference type="Proteomes" id="UP001054837"/>
    </source>
</evidence>
<comment type="caution">
    <text evidence="2">The sequence shown here is derived from an EMBL/GenBank/DDBJ whole genome shotgun (WGS) entry which is preliminary data.</text>
</comment>
<reference evidence="2 3" key="1">
    <citation type="submission" date="2021-06" db="EMBL/GenBank/DDBJ databases">
        <title>Caerostris darwini draft genome.</title>
        <authorList>
            <person name="Kono N."/>
            <person name="Arakawa K."/>
        </authorList>
    </citation>
    <scope>NUCLEOTIDE SEQUENCE [LARGE SCALE GENOMIC DNA]</scope>
</reference>
<feature type="compositionally biased region" description="Polar residues" evidence="1">
    <location>
        <begin position="64"/>
        <end position="75"/>
    </location>
</feature>
<gene>
    <name evidence="2" type="ORF">CDAR_383261</name>
</gene>
<feature type="compositionally biased region" description="Basic residues" evidence="1">
    <location>
        <begin position="54"/>
        <end position="63"/>
    </location>
</feature>
<proteinExistence type="predicted"/>
<organism evidence="2 3">
    <name type="scientific">Caerostris darwini</name>
    <dbReference type="NCBI Taxonomy" id="1538125"/>
    <lineage>
        <taxon>Eukaryota</taxon>
        <taxon>Metazoa</taxon>
        <taxon>Ecdysozoa</taxon>
        <taxon>Arthropoda</taxon>
        <taxon>Chelicerata</taxon>
        <taxon>Arachnida</taxon>
        <taxon>Araneae</taxon>
        <taxon>Araneomorphae</taxon>
        <taxon>Entelegynae</taxon>
        <taxon>Araneoidea</taxon>
        <taxon>Araneidae</taxon>
        <taxon>Caerostris</taxon>
    </lineage>
</organism>
<evidence type="ECO:0000256" key="1">
    <source>
        <dbReference type="SAM" id="MobiDB-lite"/>
    </source>
</evidence>
<evidence type="ECO:0000313" key="2">
    <source>
        <dbReference type="EMBL" id="GIX88856.1"/>
    </source>
</evidence>